<proteinExistence type="inferred from homology"/>
<feature type="region of interest" description="Disordered" evidence="16">
    <location>
        <begin position="99"/>
        <end position="163"/>
    </location>
</feature>
<dbReference type="SUPFAM" id="SSF50156">
    <property type="entry name" value="PDZ domain-like"/>
    <property type="match status" value="2"/>
</dbReference>
<evidence type="ECO:0000256" key="16">
    <source>
        <dbReference type="SAM" id="MobiDB-lite"/>
    </source>
</evidence>
<feature type="compositionally biased region" description="Gly residues" evidence="16">
    <location>
        <begin position="114"/>
        <end position="140"/>
    </location>
</feature>
<dbReference type="InterPro" id="IPR009003">
    <property type="entry name" value="Peptidase_S1_PA"/>
</dbReference>
<dbReference type="AlphaFoldDB" id="A0A242MPT3"/>
<keyword evidence="6 19" id="KW-0645">Protease</keyword>
<dbReference type="SUPFAM" id="SSF50494">
    <property type="entry name" value="Trypsin-like serine proteases"/>
    <property type="match status" value="1"/>
</dbReference>
<feature type="active site" description="Charge relay system" evidence="14">
    <location>
        <position position="179"/>
    </location>
</feature>
<evidence type="ECO:0000256" key="6">
    <source>
        <dbReference type="ARBA" id="ARBA00022670"/>
    </source>
</evidence>
<dbReference type="Pfam" id="PF13365">
    <property type="entry name" value="Trypsin_2"/>
    <property type="match status" value="1"/>
</dbReference>
<reference evidence="19 20" key="1">
    <citation type="submission" date="2017-03" db="EMBL/GenBank/DDBJ databases">
        <title>Genome analysis of strain PAMC 26510.</title>
        <authorList>
            <person name="Oh H.-M."/>
            <person name="Yang J.-A."/>
        </authorList>
    </citation>
    <scope>NUCLEOTIDE SEQUENCE [LARGE SCALE GENOMIC DNA]</scope>
    <source>
        <strain evidence="19 20">PAMC 26510</strain>
    </source>
</reference>
<keyword evidence="10" id="KW-0378">Hydrolase</keyword>
<evidence type="ECO:0000256" key="14">
    <source>
        <dbReference type="PIRSR" id="PIRSR611782-1"/>
    </source>
</evidence>
<dbReference type="PANTHER" id="PTHR22939">
    <property type="entry name" value="SERINE PROTEASE FAMILY S1C HTRA-RELATED"/>
    <property type="match status" value="1"/>
</dbReference>
<comment type="caution">
    <text evidence="19">The sequence shown here is derived from an EMBL/GenBank/DDBJ whole genome shotgun (WGS) entry which is preliminary data.</text>
</comment>
<feature type="compositionally biased region" description="Polar residues" evidence="16">
    <location>
        <begin position="145"/>
        <end position="161"/>
    </location>
</feature>
<dbReference type="Gene3D" id="2.40.10.10">
    <property type="entry name" value="Trypsin-like serine proteases"/>
    <property type="match status" value="2"/>
</dbReference>
<feature type="binding site" evidence="15">
    <location>
        <position position="179"/>
    </location>
    <ligand>
        <name>substrate</name>
    </ligand>
</feature>
<dbReference type="PROSITE" id="PS51257">
    <property type="entry name" value="PROKAR_LIPOPROTEIN"/>
    <property type="match status" value="1"/>
</dbReference>
<keyword evidence="9" id="KW-0574">Periplasm</keyword>
<feature type="signal peptide" evidence="17">
    <location>
        <begin position="1"/>
        <end position="28"/>
    </location>
</feature>
<feature type="binding site" evidence="15">
    <location>
        <position position="209"/>
    </location>
    <ligand>
        <name>substrate</name>
    </ligand>
</feature>
<evidence type="ECO:0000256" key="17">
    <source>
        <dbReference type="SAM" id="SignalP"/>
    </source>
</evidence>
<dbReference type="InterPro" id="IPR006311">
    <property type="entry name" value="TAT_signal"/>
</dbReference>
<keyword evidence="11" id="KW-0720">Serine protease</keyword>
<organism evidence="19 20">
    <name type="scientific">Caballeronia sordidicola</name>
    <name type="common">Burkholderia sordidicola</name>
    <dbReference type="NCBI Taxonomy" id="196367"/>
    <lineage>
        <taxon>Bacteria</taxon>
        <taxon>Pseudomonadati</taxon>
        <taxon>Pseudomonadota</taxon>
        <taxon>Betaproteobacteria</taxon>
        <taxon>Burkholderiales</taxon>
        <taxon>Burkholderiaceae</taxon>
        <taxon>Caballeronia</taxon>
    </lineage>
</organism>
<evidence type="ECO:0000256" key="5">
    <source>
        <dbReference type="ARBA" id="ARBA00013958"/>
    </source>
</evidence>
<feature type="compositionally biased region" description="Basic and acidic residues" evidence="16">
    <location>
        <begin position="429"/>
        <end position="447"/>
    </location>
</feature>
<dbReference type="InterPro" id="IPR036034">
    <property type="entry name" value="PDZ_sf"/>
</dbReference>
<feature type="chain" id="PRO_5038795094" description="Probable periplasmic serine endoprotease DegP-like" evidence="17">
    <location>
        <begin position="29"/>
        <end position="541"/>
    </location>
</feature>
<evidence type="ECO:0000256" key="7">
    <source>
        <dbReference type="ARBA" id="ARBA00022729"/>
    </source>
</evidence>
<protein>
    <recommendedName>
        <fullName evidence="5">Probable periplasmic serine endoprotease DegP-like</fullName>
        <ecNumber evidence="4">3.4.21.107</ecNumber>
    </recommendedName>
    <alternativeName>
        <fullName evidence="13">Protease Do</fullName>
    </alternativeName>
</protein>
<dbReference type="GO" id="GO:0006508">
    <property type="term" value="P:proteolysis"/>
    <property type="evidence" value="ECO:0007669"/>
    <property type="project" value="UniProtKB-KW"/>
</dbReference>
<dbReference type="GO" id="GO:0004252">
    <property type="term" value="F:serine-type endopeptidase activity"/>
    <property type="evidence" value="ECO:0007669"/>
    <property type="project" value="InterPro"/>
</dbReference>
<comment type="similarity">
    <text evidence="3">Belongs to the peptidase S1C family.</text>
</comment>
<feature type="binding site" evidence="15">
    <location>
        <begin position="278"/>
        <end position="280"/>
    </location>
    <ligand>
        <name>substrate</name>
    </ligand>
</feature>
<feature type="region of interest" description="Disordered" evidence="16">
    <location>
        <begin position="429"/>
        <end position="451"/>
    </location>
</feature>
<evidence type="ECO:0000256" key="1">
    <source>
        <dbReference type="ARBA" id="ARBA00001772"/>
    </source>
</evidence>
<dbReference type="Gene3D" id="2.30.42.10">
    <property type="match status" value="2"/>
</dbReference>
<evidence type="ECO:0000256" key="2">
    <source>
        <dbReference type="ARBA" id="ARBA00004418"/>
    </source>
</evidence>
<dbReference type="Pfam" id="PF13180">
    <property type="entry name" value="PDZ_2"/>
    <property type="match status" value="2"/>
</dbReference>
<dbReference type="SMART" id="SM00228">
    <property type="entry name" value="PDZ"/>
    <property type="match status" value="2"/>
</dbReference>
<evidence type="ECO:0000313" key="19">
    <source>
        <dbReference type="EMBL" id="OTP73327.1"/>
    </source>
</evidence>
<dbReference type="InterPro" id="IPR043504">
    <property type="entry name" value="Peptidase_S1_PA_chymotrypsin"/>
</dbReference>
<accession>A0A242MPT3</accession>
<feature type="active site" description="Charge relay system" evidence="14">
    <location>
        <position position="209"/>
    </location>
</feature>
<feature type="domain" description="PDZ" evidence="18">
    <location>
        <begin position="336"/>
        <end position="392"/>
    </location>
</feature>
<evidence type="ECO:0000256" key="10">
    <source>
        <dbReference type="ARBA" id="ARBA00022801"/>
    </source>
</evidence>
<comment type="catalytic activity">
    <reaction evidence="1">
        <text>Acts on substrates that are at least partially unfolded. The cleavage site P1 residue is normally between a pair of hydrophobic residues, such as Val-|-Val.</text>
        <dbReference type="EC" id="3.4.21.107"/>
    </reaction>
</comment>
<keyword evidence="8" id="KW-0677">Repeat</keyword>
<dbReference type="EC" id="3.4.21.107" evidence="4"/>
<evidence type="ECO:0000256" key="8">
    <source>
        <dbReference type="ARBA" id="ARBA00022737"/>
    </source>
</evidence>
<keyword evidence="12" id="KW-0346">Stress response</keyword>
<comment type="subcellular location">
    <subcellularLocation>
        <location evidence="2">Periplasm</location>
    </subcellularLocation>
</comment>
<evidence type="ECO:0000256" key="4">
    <source>
        <dbReference type="ARBA" id="ARBA00013035"/>
    </source>
</evidence>
<name>A0A242MPT3_CABSO</name>
<evidence type="ECO:0000256" key="15">
    <source>
        <dbReference type="PIRSR" id="PIRSR611782-2"/>
    </source>
</evidence>
<dbReference type="NCBIfam" id="TIGR02037">
    <property type="entry name" value="degP_htrA_DO"/>
    <property type="match status" value="1"/>
</dbReference>
<dbReference type="PROSITE" id="PS50106">
    <property type="entry name" value="PDZ"/>
    <property type="match status" value="1"/>
</dbReference>
<dbReference type="InterPro" id="IPR011782">
    <property type="entry name" value="Pept_S1C_Do"/>
</dbReference>
<dbReference type="Proteomes" id="UP000194546">
    <property type="component" value="Unassembled WGS sequence"/>
</dbReference>
<dbReference type="InterPro" id="IPR001478">
    <property type="entry name" value="PDZ"/>
</dbReference>
<dbReference type="PROSITE" id="PS51318">
    <property type="entry name" value="TAT"/>
    <property type="match status" value="1"/>
</dbReference>
<evidence type="ECO:0000256" key="11">
    <source>
        <dbReference type="ARBA" id="ARBA00022825"/>
    </source>
</evidence>
<feature type="active site" description="Charge relay system" evidence="14">
    <location>
        <position position="280"/>
    </location>
</feature>
<gene>
    <name evidence="19" type="ORF">PAMC26510_18820</name>
</gene>
<dbReference type="InterPro" id="IPR001940">
    <property type="entry name" value="Peptidase_S1C"/>
</dbReference>
<sequence length="541" mass="55522">MSNLSLRTFLTAAALAACLPLATSAATAASGASAPAVAPVASTGAVPIVNLPDFTTLVDRVGPSVVNIRTTTRVSSSSDLRGLPPGMDNGDMSEFFRRFFGIPMPGTPGSQGSPHGGNGGGGGGGGGGDQGGDSGGGSGRGNRSAPQDSPDSQDNSEQSSGVGSGFIMSADGYVMTNAHVVDDADTIYVTLTDKREFKARLVGVDERTDVAVVKIQATSLPAITMGDSNKVRVGEWVLAIGSPFGLDNTVTAGIVSAKGRDTGDYLPFIQTDVAVNPGNSGGPLINMAGEVIGINSQIYSRTGGFMGISFAIPIDEAMRVADQLKTGGKVVRGRIAVAIGEVTKEVADSLGLPKAQGALVSSVEPGGPADKAGIQPGDIILKYSGHDVSTATDLPRMVGDTKPGTKATITVWRKGQSRDLPITIAEMQPDKVTKAEPKKPAPPKERSPSNALGIAVSDIPADQKKSLKIPNGVQVEAVEGPASRAGFQKGDIILRIGDTDITSAKQFDAVAQNVDPSKMVAVLVRRGDNTQFVPLRPRSQK</sequence>
<dbReference type="PRINTS" id="PR00834">
    <property type="entry name" value="PROTEASES2C"/>
</dbReference>
<dbReference type="PANTHER" id="PTHR22939:SF130">
    <property type="entry name" value="PERIPLASMIC SERINE ENDOPROTEASE DEGP-LIKE-RELATED"/>
    <property type="match status" value="1"/>
</dbReference>
<evidence type="ECO:0000313" key="20">
    <source>
        <dbReference type="Proteomes" id="UP000194546"/>
    </source>
</evidence>
<dbReference type="RefSeq" id="WP_086382064.1">
    <property type="nucleotide sequence ID" value="NZ_NBTY01000100.1"/>
</dbReference>
<evidence type="ECO:0000256" key="9">
    <source>
        <dbReference type="ARBA" id="ARBA00022764"/>
    </source>
</evidence>
<evidence type="ECO:0000259" key="18">
    <source>
        <dbReference type="PROSITE" id="PS50106"/>
    </source>
</evidence>
<evidence type="ECO:0000256" key="3">
    <source>
        <dbReference type="ARBA" id="ARBA00010541"/>
    </source>
</evidence>
<dbReference type="CDD" id="cd10839">
    <property type="entry name" value="cpPDZ1_DegP-like"/>
    <property type="match status" value="1"/>
</dbReference>
<evidence type="ECO:0000256" key="13">
    <source>
        <dbReference type="ARBA" id="ARBA00032850"/>
    </source>
</evidence>
<evidence type="ECO:0000256" key="12">
    <source>
        <dbReference type="ARBA" id="ARBA00023016"/>
    </source>
</evidence>
<dbReference type="EMBL" id="NBTY01000100">
    <property type="protein sequence ID" value="OTP73327.1"/>
    <property type="molecule type" value="Genomic_DNA"/>
</dbReference>
<keyword evidence="7 17" id="KW-0732">Signal</keyword>